<organism evidence="1 2">
    <name type="scientific">Geotalea uraniireducens (strain Rf4)</name>
    <name type="common">Geobacter uraniireducens</name>
    <dbReference type="NCBI Taxonomy" id="351605"/>
    <lineage>
        <taxon>Bacteria</taxon>
        <taxon>Pseudomonadati</taxon>
        <taxon>Thermodesulfobacteriota</taxon>
        <taxon>Desulfuromonadia</taxon>
        <taxon>Geobacterales</taxon>
        <taxon>Geobacteraceae</taxon>
        <taxon>Geotalea</taxon>
    </lineage>
</organism>
<evidence type="ECO:0000313" key="1">
    <source>
        <dbReference type="EMBL" id="ABQ27788.1"/>
    </source>
</evidence>
<gene>
    <name evidence="1" type="ordered locus">Gura_3634</name>
</gene>
<protein>
    <recommendedName>
        <fullName evidence="3">DUF3175 domain-containing protein</fullName>
    </recommendedName>
</protein>
<dbReference type="STRING" id="351605.Gura_3634"/>
<dbReference type="OrthoDB" id="9807263at2"/>
<accession>A5G7M0</accession>
<dbReference type="KEGG" id="gur:Gura_3634"/>
<evidence type="ECO:0008006" key="3">
    <source>
        <dbReference type="Google" id="ProtNLM"/>
    </source>
</evidence>
<evidence type="ECO:0000313" key="2">
    <source>
        <dbReference type="Proteomes" id="UP000006695"/>
    </source>
</evidence>
<reference evidence="1 2" key="1">
    <citation type="submission" date="2007-05" db="EMBL/GenBank/DDBJ databases">
        <title>Complete sequence of Geobacter uraniireducens Rf4.</title>
        <authorList>
            <consortium name="US DOE Joint Genome Institute"/>
            <person name="Copeland A."/>
            <person name="Lucas S."/>
            <person name="Lapidus A."/>
            <person name="Barry K."/>
            <person name="Detter J.C."/>
            <person name="Glavina del Rio T."/>
            <person name="Hammon N."/>
            <person name="Israni S."/>
            <person name="Dalin E."/>
            <person name="Tice H."/>
            <person name="Pitluck S."/>
            <person name="Chertkov O."/>
            <person name="Brettin T."/>
            <person name="Bruce D."/>
            <person name="Han C."/>
            <person name="Schmutz J."/>
            <person name="Larimer F."/>
            <person name="Land M."/>
            <person name="Hauser L."/>
            <person name="Kyrpides N."/>
            <person name="Mikhailova N."/>
            <person name="Shelobolina E."/>
            <person name="Aklujkar M."/>
            <person name="Lovley D."/>
            <person name="Richardson P."/>
        </authorList>
    </citation>
    <scope>NUCLEOTIDE SEQUENCE [LARGE SCALE GENOMIC DNA]</scope>
    <source>
        <strain evidence="1 2">Rf4</strain>
    </source>
</reference>
<dbReference type="Pfam" id="PF11373">
    <property type="entry name" value="DUF3175"/>
    <property type="match status" value="1"/>
</dbReference>
<proteinExistence type="predicted"/>
<sequence length="54" mass="6215">MSAANSIRRKATPFRSAMSMLVFYINRAGKNLDREQLKVLEVAKDELRKLYGKV</sequence>
<dbReference type="EMBL" id="CP000698">
    <property type="protein sequence ID" value="ABQ27788.1"/>
    <property type="molecule type" value="Genomic_DNA"/>
</dbReference>
<dbReference type="AlphaFoldDB" id="A5G7M0"/>
<dbReference type="Proteomes" id="UP000006695">
    <property type="component" value="Chromosome"/>
</dbReference>
<dbReference type="HOGENOM" id="CLU_3043870_0_0_7"/>
<dbReference type="InterPro" id="IPR021513">
    <property type="entry name" value="Phage_RSL1_Orf186"/>
</dbReference>
<keyword evidence="2" id="KW-1185">Reference proteome</keyword>
<name>A5G7M0_GEOUR</name>